<dbReference type="GO" id="GO:0000981">
    <property type="term" value="F:DNA-binding transcription factor activity, RNA polymerase II-specific"/>
    <property type="evidence" value="ECO:0007669"/>
    <property type="project" value="InterPro"/>
</dbReference>
<sequence length="478" mass="51755">MNPETVLSLADGSVGSPLANDDMEISHGDSASECSDLSMGSATFPTDDFVVEDSVNAADSGDSDDAVGSVDLQNDVETVLHANRIGLGTAVESPKLSSKKASLGDPETSACFPDVDSINSSSNYPSSTTSHLSPPSSNLRTFSPIRSTTPYDPKDPEYIARWYKDCSKHRREVIATWSSPNKKGIEKYKVTSAEAESSVKTLAMANENPSGPARRGRKRKVIPSPAPLDLLANNSDEPKLKRTKVGDGRKPPACKRCYQKHIACGRSTEDEPCETCFTRGINCEPNIIKPAKGRRAVKEEPTSMDIEGDETEGMIDKAKIADNPIFDNLLLYFLSFIFLFVEETLNDLGTPDSTQAVVDNRAIAEAATTTVSKEAVGGDEGSECSSVREEAEEDGAGMEVETELAELTEQEREVVGILSALKDSKVELLDLQTSLAYFKAIEEALARSCGDGEGIDDVRHKLDQLKCQYIWMNNFQGS</sequence>
<feature type="compositionally biased region" description="Polar residues" evidence="1">
    <location>
        <begin position="138"/>
        <end position="150"/>
    </location>
</feature>
<evidence type="ECO:0000313" key="2">
    <source>
        <dbReference type="EMBL" id="KAK6540227.1"/>
    </source>
</evidence>
<feature type="region of interest" description="Disordered" evidence="1">
    <location>
        <begin position="374"/>
        <end position="398"/>
    </location>
</feature>
<gene>
    <name evidence="2" type="ORF">TWF694_009043</name>
</gene>
<feature type="region of interest" description="Disordered" evidence="1">
    <location>
        <begin position="205"/>
        <end position="247"/>
    </location>
</feature>
<dbReference type="Proteomes" id="UP001365542">
    <property type="component" value="Unassembled WGS sequence"/>
</dbReference>
<comment type="caution">
    <text evidence="2">The sequence shown here is derived from an EMBL/GenBank/DDBJ whole genome shotgun (WGS) entry which is preliminary data.</text>
</comment>
<dbReference type="EMBL" id="JAVHJO010000005">
    <property type="protein sequence ID" value="KAK6540227.1"/>
    <property type="molecule type" value="Genomic_DNA"/>
</dbReference>
<dbReference type="InterPro" id="IPR036864">
    <property type="entry name" value="Zn2-C6_fun-type_DNA-bd_sf"/>
</dbReference>
<accession>A0AAV9XDS8</accession>
<name>A0AAV9XDS8_9PEZI</name>
<dbReference type="AlphaFoldDB" id="A0AAV9XDS8"/>
<feature type="compositionally biased region" description="Basic and acidic residues" evidence="1">
    <location>
        <begin position="236"/>
        <end position="247"/>
    </location>
</feature>
<organism evidence="2 3">
    <name type="scientific">Orbilia ellipsospora</name>
    <dbReference type="NCBI Taxonomy" id="2528407"/>
    <lineage>
        <taxon>Eukaryota</taxon>
        <taxon>Fungi</taxon>
        <taxon>Dikarya</taxon>
        <taxon>Ascomycota</taxon>
        <taxon>Pezizomycotina</taxon>
        <taxon>Orbiliomycetes</taxon>
        <taxon>Orbiliales</taxon>
        <taxon>Orbiliaceae</taxon>
        <taxon>Orbilia</taxon>
    </lineage>
</organism>
<feature type="compositionally biased region" description="Low complexity" evidence="1">
    <location>
        <begin position="117"/>
        <end position="137"/>
    </location>
</feature>
<reference evidence="2 3" key="1">
    <citation type="submission" date="2019-10" db="EMBL/GenBank/DDBJ databases">
        <authorList>
            <person name="Palmer J.M."/>
        </authorList>
    </citation>
    <scope>NUCLEOTIDE SEQUENCE [LARGE SCALE GENOMIC DNA]</scope>
    <source>
        <strain evidence="2 3">TWF694</strain>
    </source>
</reference>
<dbReference type="GO" id="GO:0008270">
    <property type="term" value="F:zinc ion binding"/>
    <property type="evidence" value="ECO:0007669"/>
    <property type="project" value="InterPro"/>
</dbReference>
<keyword evidence="3" id="KW-1185">Reference proteome</keyword>
<feature type="region of interest" description="Disordered" evidence="1">
    <location>
        <begin position="1"/>
        <end position="39"/>
    </location>
</feature>
<evidence type="ECO:0008006" key="4">
    <source>
        <dbReference type="Google" id="ProtNLM"/>
    </source>
</evidence>
<proteinExistence type="predicted"/>
<protein>
    <recommendedName>
        <fullName evidence="4">Zn(2)-C6 fungal-type domain-containing protein</fullName>
    </recommendedName>
</protein>
<feature type="region of interest" description="Disordered" evidence="1">
    <location>
        <begin position="114"/>
        <end position="150"/>
    </location>
</feature>
<evidence type="ECO:0000313" key="3">
    <source>
        <dbReference type="Proteomes" id="UP001365542"/>
    </source>
</evidence>
<dbReference type="SUPFAM" id="SSF57701">
    <property type="entry name" value="Zn2/Cys6 DNA-binding domain"/>
    <property type="match status" value="1"/>
</dbReference>
<evidence type="ECO:0000256" key="1">
    <source>
        <dbReference type="SAM" id="MobiDB-lite"/>
    </source>
</evidence>